<dbReference type="Pfam" id="PF02036">
    <property type="entry name" value="SCP2"/>
    <property type="match status" value="1"/>
</dbReference>
<dbReference type="SUPFAM" id="SSF55718">
    <property type="entry name" value="SCP-like"/>
    <property type="match status" value="1"/>
</dbReference>
<protein>
    <submittedName>
        <fullName evidence="3">SCP2 domain-containing protein</fullName>
    </submittedName>
</protein>
<dbReference type="Proteomes" id="UP000887540">
    <property type="component" value="Unplaced"/>
</dbReference>
<feature type="domain" description="SCP2" evidence="1">
    <location>
        <begin position="15"/>
        <end position="115"/>
    </location>
</feature>
<dbReference type="WBParaSite" id="ACRNAN_scaffold8875.g32346.t1">
    <property type="protein sequence ID" value="ACRNAN_scaffold8875.g32346.t1"/>
    <property type="gene ID" value="ACRNAN_scaffold8875.g32346"/>
</dbReference>
<proteinExistence type="predicted"/>
<dbReference type="Gene3D" id="3.30.1050.10">
    <property type="entry name" value="SCP2 sterol-binding domain"/>
    <property type="match status" value="1"/>
</dbReference>
<dbReference type="AlphaFoldDB" id="A0A914ELS6"/>
<dbReference type="InterPro" id="IPR036527">
    <property type="entry name" value="SCP2_sterol-bd_dom_sf"/>
</dbReference>
<accession>A0A914ELS6</accession>
<evidence type="ECO:0000313" key="2">
    <source>
        <dbReference type="Proteomes" id="UP000887540"/>
    </source>
</evidence>
<sequence length="123" mass="13325">KSESSLQSQVIFDAISTELPNQKDVVKKVNGIILYEITQNGKPAAYYTLDLKYGSGSVYGDKPKNNEKPNVTVTVDDGDFVKIATGQLEPTKAFMSGKLKAKGNIMLLQKLQGIMSGVKASKL</sequence>
<name>A0A914ELS6_9BILA</name>
<dbReference type="InterPro" id="IPR003033">
    <property type="entry name" value="SCP2_sterol-bd_dom"/>
</dbReference>
<reference evidence="3" key="1">
    <citation type="submission" date="2022-11" db="UniProtKB">
        <authorList>
            <consortium name="WormBaseParasite"/>
        </authorList>
    </citation>
    <scope>IDENTIFICATION</scope>
</reference>
<dbReference type="PANTHER" id="PTHR10094">
    <property type="entry name" value="STEROL CARRIER PROTEIN 2 SCP-2 FAMILY PROTEIN"/>
    <property type="match status" value="1"/>
</dbReference>
<dbReference type="GO" id="GO:0005829">
    <property type="term" value="C:cytosol"/>
    <property type="evidence" value="ECO:0007669"/>
    <property type="project" value="TreeGrafter"/>
</dbReference>
<evidence type="ECO:0000313" key="3">
    <source>
        <dbReference type="WBParaSite" id="ACRNAN_scaffold8875.g32346.t1"/>
    </source>
</evidence>
<evidence type="ECO:0000259" key="1">
    <source>
        <dbReference type="Pfam" id="PF02036"/>
    </source>
</evidence>
<dbReference type="PANTHER" id="PTHR10094:SF25">
    <property type="entry name" value="SCP2 STEROL-BINDING DOMAIN-CONTAINING PROTEIN 1"/>
    <property type="match status" value="1"/>
</dbReference>
<keyword evidence="2" id="KW-1185">Reference proteome</keyword>
<organism evidence="2 3">
    <name type="scientific">Acrobeloides nanus</name>
    <dbReference type="NCBI Taxonomy" id="290746"/>
    <lineage>
        <taxon>Eukaryota</taxon>
        <taxon>Metazoa</taxon>
        <taxon>Ecdysozoa</taxon>
        <taxon>Nematoda</taxon>
        <taxon>Chromadorea</taxon>
        <taxon>Rhabditida</taxon>
        <taxon>Tylenchina</taxon>
        <taxon>Cephalobomorpha</taxon>
        <taxon>Cephaloboidea</taxon>
        <taxon>Cephalobidae</taxon>
        <taxon>Acrobeloides</taxon>
    </lineage>
</organism>